<organism evidence="1 2">
    <name type="scientific">Vreelandella vilamensis</name>
    <dbReference type="NCBI Taxonomy" id="531309"/>
    <lineage>
        <taxon>Bacteria</taxon>
        <taxon>Pseudomonadati</taxon>
        <taxon>Pseudomonadota</taxon>
        <taxon>Gammaproteobacteria</taxon>
        <taxon>Oceanospirillales</taxon>
        <taxon>Halomonadaceae</taxon>
        <taxon>Vreelandella</taxon>
    </lineage>
</organism>
<dbReference type="InterPro" id="IPR018841">
    <property type="entry name" value="DUF2442"/>
</dbReference>
<reference evidence="1 2" key="1">
    <citation type="submission" date="2023-04" db="EMBL/GenBank/DDBJ databases">
        <title>A long-awaited taxogenomic arrangement of the family Halomonadaceae.</title>
        <authorList>
            <person name="De La Haba R."/>
            <person name="Chuvochina M."/>
            <person name="Wittouck S."/>
            <person name="Arahal D.R."/>
            <person name="Sanchez-Porro C."/>
            <person name="Hugenholtz P."/>
            <person name="Ventosa A."/>
        </authorList>
    </citation>
    <scope>NUCLEOTIDE SEQUENCE [LARGE SCALE GENOMIC DNA]</scope>
    <source>
        <strain evidence="1 2">DSM 21020</strain>
    </source>
</reference>
<sequence>MAITDDVIQQAEARMAAERDHVHAIDARYDRRTNRVIVSLHSGLELAIPPHLIEGLAEATPSALTEMEVSPSGLGLHWPALAST</sequence>
<evidence type="ECO:0000313" key="2">
    <source>
        <dbReference type="Proteomes" id="UP001254564"/>
    </source>
</evidence>
<dbReference type="RefSeq" id="WP_309657208.1">
    <property type="nucleotide sequence ID" value="NZ_JARWAN010000037.1"/>
</dbReference>
<keyword evidence="2" id="KW-1185">Reference proteome</keyword>
<gene>
    <name evidence="1" type="ORF">QC823_15285</name>
</gene>
<name>A0ABU1H7Q5_9GAMM</name>
<dbReference type="EMBL" id="JARWAN010000037">
    <property type="protein sequence ID" value="MDR5900330.1"/>
    <property type="molecule type" value="Genomic_DNA"/>
</dbReference>
<proteinExistence type="predicted"/>
<comment type="caution">
    <text evidence="1">The sequence shown here is derived from an EMBL/GenBank/DDBJ whole genome shotgun (WGS) entry which is preliminary data.</text>
</comment>
<evidence type="ECO:0000313" key="1">
    <source>
        <dbReference type="EMBL" id="MDR5900330.1"/>
    </source>
</evidence>
<dbReference type="Pfam" id="PF10387">
    <property type="entry name" value="DUF2442"/>
    <property type="match status" value="1"/>
</dbReference>
<dbReference type="Proteomes" id="UP001254564">
    <property type="component" value="Unassembled WGS sequence"/>
</dbReference>
<accession>A0ABU1H7Q5</accession>
<protein>
    <submittedName>
        <fullName evidence="1">DUF2442 domain-containing protein</fullName>
    </submittedName>
</protein>
<dbReference type="Gene3D" id="3.30.2020.40">
    <property type="entry name" value="Uncharacterised protein PF10387, DUF2442"/>
    <property type="match status" value="1"/>
</dbReference>